<sequence length="134" mass="15445">MNSLSIFSLFLFILFCEAQTNCKLNVKFRSKTSKPVQVDMIIPGALIKMEPFVMSRMNQNKSVMVKGDGCEKKHWVVRTWKEDEEEESGWKLAKKIQMRLYGNGGWIRILIEDDYTPRLMDRMGVICSDGACGK</sequence>
<feature type="signal peptide" evidence="1">
    <location>
        <begin position="1"/>
        <end position="18"/>
    </location>
</feature>
<accession>A0AAF3ERK4</accession>
<reference evidence="3" key="1">
    <citation type="submission" date="2024-02" db="UniProtKB">
        <authorList>
            <consortium name="WormBaseParasite"/>
        </authorList>
    </citation>
    <scope>IDENTIFICATION</scope>
</reference>
<evidence type="ECO:0000313" key="3">
    <source>
        <dbReference type="WBParaSite" id="MBELARI_LOCUS16740"/>
    </source>
</evidence>
<keyword evidence="1" id="KW-0732">Signal</keyword>
<name>A0AAF3ERK4_9BILA</name>
<evidence type="ECO:0000256" key="1">
    <source>
        <dbReference type="SAM" id="SignalP"/>
    </source>
</evidence>
<keyword evidence="2" id="KW-1185">Reference proteome</keyword>
<dbReference type="Proteomes" id="UP000887575">
    <property type="component" value="Unassembled WGS sequence"/>
</dbReference>
<dbReference type="PANTHER" id="PTHR37427">
    <property type="entry name" value="PROTEIN CBG20963-RELATED"/>
    <property type="match status" value="1"/>
</dbReference>
<organism evidence="2 3">
    <name type="scientific">Mesorhabditis belari</name>
    <dbReference type="NCBI Taxonomy" id="2138241"/>
    <lineage>
        <taxon>Eukaryota</taxon>
        <taxon>Metazoa</taxon>
        <taxon>Ecdysozoa</taxon>
        <taxon>Nematoda</taxon>
        <taxon>Chromadorea</taxon>
        <taxon>Rhabditida</taxon>
        <taxon>Rhabditina</taxon>
        <taxon>Rhabditomorpha</taxon>
        <taxon>Rhabditoidea</taxon>
        <taxon>Rhabditidae</taxon>
        <taxon>Mesorhabditinae</taxon>
        <taxon>Mesorhabditis</taxon>
    </lineage>
</organism>
<proteinExistence type="predicted"/>
<dbReference type="WBParaSite" id="MBELARI_LOCUS16740">
    <property type="protein sequence ID" value="MBELARI_LOCUS16740"/>
    <property type="gene ID" value="MBELARI_LOCUS16740"/>
</dbReference>
<dbReference type="AlphaFoldDB" id="A0AAF3ERK4"/>
<dbReference type="PANTHER" id="PTHR37427:SF2">
    <property type="entry name" value="SECRETED PROTEIN"/>
    <property type="match status" value="1"/>
</dbReference>
<feature type="chain" id="PRO_5042001096" evidence="1">
    <location>
        <begin position="19"/>
        <end position="134"/>
    </location>
</feature>
<protein>
    <submittedName>
        <fullName evidence="3">Uncharacterized protein</fullName>
    </submittedName>
</protein>
<evidence type="ECO:0000313" key="2">
    <source>
        <dbReference type="Proteomes" id="UP000887575"/>
    </source>
</evidence>